<feature type="non-terminal residue" evidence="1">
    <location>
        <position position="1"/>
    </location>
</feature>
<reference evidence="1 2" key="1">
    <citation type="submission" date="2018-03" db="EMBL/GenBank/DDBJ databases">
        <title>Genomes of Pezizomycetes fungi and the evolution of truffles.</title>
        <authorList>
            <person name="Murat C."/>
            <person name="Payen T."/>
            <person name="Noel B."/>
            <person name="Kuo A."/>
            <person name="Martin F.M."/>
        </authorList>
    </citation>
    <scope>NUCLEOTIDE SEQUENCE [LARGE SCALE GENOMIC DNA]</scope>
    <source>
        <strain evidence="1">091103-1</strain>
    </source>
</reference>
<name>A0A317SNH2_9PEZI</name>
<dbReference type="EMBL" id="PYWC01000040">
    <property type="protein sequence ID" value="PWW75955.1"/>
    <property type="molecule type" value="Genomic_DNA"/>
</dbReference>
<accession>A0A317SNH2</accession>
<evidence type="ECO:0000313" key="2">
    <source>
        <dbReference type="Proteomes" id="UP000246991"/>
    </source>
</evidence>
<dbReference type="STRING" id="42249.A0A317SNH2"/>
<dbReference type="PANTHER" id="PTHR38846:SF1">
    <property type="entry name" value="C3H1-TYPE DOMAIN-CONTAINING PROTEIN"/>
    <property type="match status" value="1"/>
</dbReference>
<feature type="non-terminal residue" evidence="1">
    <location>
        <position position="159"/>
    </location>
</feature>
<dbReference type="PANTHER" id="PTHR38846">
    <property type="entry name" value="C3H1-TYPE DOMAIN-CONTAINING PROTEIN"/>
    <property type="match status" value="1"/>
</dbReference>
<dbReference type="AlphaFoldDB" id="A0A317SNH2"/>
<proteinExistence type="predicted"/>
<protein>
    <submittedName>
        <fullName evidence="1">Uncharacterized protein</fullName>
    </submittedName>
</protein>
<dbReference type="Proteomes" id="UP000246991">
    <property type="component" value="Unassembled WGS sequence"/>
</dbReference>
<dbReference type="OrthoDB" id="6105938at2759"/>
<keyword evidence="2" id="KW-1185">Reference proteome</keyword>
<evidence type="ECO:0000313" key="1">
    <source>
        <dbReference type="EMBL" id="PWW75955.1"/>
    </source>
</evidence>
<comment type="caution">
    <text evidence="1">The sequence shown here is derived from an EMBL/GenBank/DDBJ whole genome shotgun (WGS) entry which is preliminary data.</text>
</comment>
<sequence>PLDQFFSRYPTFTPTPTTAVPPEDWSIHHDFSRLREHKGWAEGTRQLSRAKGRFRQALVDEFNHIFGMDGRNLGNWQRLCRVVGVPEERIPGTITQCRKMLSIIHVNLIDLVETRYPGRGTPRRFQTLTDLRNYTLSTKKFFPREASGGGILGRLLREL</sequence>
<organism evidence="1 2">
    <name type="scientific">Tuber magnatum</name>
    <name type="common">white Piedmont truffle</name>
    <dbReference type="NCBI Taxonomy" id="42249"/>
    <lineage>
        <taxon>Eukaryota</taxon>
        <taxon>Fungi</taxon>
        <taxon>Dikarya</taxon>
        <taxon>Ascomycota</taxon>
        <taxon>Pezizomycotina</taxon>
        <taxon>Pezizomycetes</taxon>
        <taxon>Pezizales</taxon>
        <taxon>Tuberaceae</taxon>
        <taxon>Tuber</taxon>
    </lineage>
</organism>
<gene>
    <name evidence="1" type="ORF">C7212DRAFT_29675</name>
</gene>